<evidence type="ECO:0000313" key="5">
    <source>
        <dbReference type="EMBL" id="SUU85129.1"/>
    </source>
</evidence>
<dbReference type="Pfam" id="PF13202">
    <property type="entry name" value="EF-hand_5"/>
    <property type="match status" value="1"/>
</dbReference>
<evidence type="ECO:0000313" key="4">
    <source>
        <dbReference type="EMBL" id="CEG09198.1"/>
    </source>
</evidence>
<dbReference type="STRING" id="1035.BN961_02621"/>
<dbReference type="EMBL" id="UIGB01000001">
    <property type="protein sequence ID" value="SUU85129.1"/>
    <property type="molecule type" value="Genomic_DNA"/>
</dbReference>
<dbReference type="Pfam" id="PF00036">
    <property type="entry name" value="EF-hand_1"/>
    <property type="match status" value="1"/>
</dbReference>
<dbReference type="PROSITE" id="PS00018">
    <property type="entry name" value="EF_HAND_1"/>
    <property type="match status" value="1"/>
</dbReference>
<dbReference type="SMART" id="SM00054">
    <property type="entry name" value="EFh"/>
    <property type="match status" value="2"/>
</dbReference>
<sequence>MRTHVLVLTASAFILAGAATSAIAQQSVGSPMMQRPSQEQTQQQVPGQGSMAGQRGMMGQGNMMGMMGQRGIGGGVPAPMGMMGRPFMMRIMFILMDADGDGTVSLQEFQAAHERIFKAMDSNKDGRLTFDEMQSFMQGSGGSLPQQ</sequence>
<proteinExistence type="predicted"/>
<keyword evidence="6" id="KW-1185">Reference proteome</keyword>
<dbReference type="OrthoDB" id="7366896at2"/>
<feature type="chain" id="PRO_5044540278" evidence="2">
    <location>
        <begin position="25"/>
        <end position="147"/>
    </location>
</feature>
<evidence type="ECO:0000313" key="6">
    <source>
        <dbReference type="Proteomes" id="UP000035762"/>
    </source>
</evidence>
<feature type="domain" description="EF-hand" evidence="3">
    <location>
        <begin position="108"/>
        <end position="143"/>
    </location>
</feature>
<dbReference type="EMBL" id="CCAZ020000001">
    <property type="protein sequence ID" value="CEG09198.1"/>
    <property type="molecule type" value="Genomic_DNA"/>
</dbReference>
<dbReference type="Proteomes" id="UP000035762">
    <property type="component" value="Unassembled WGS sequence"/>
</dbReference>
<evidence type="ECO:0000313" key="7">
    <source>
        <dbReference type="Proteomes" id="UP000254343"/>
    </source>
</evidence>
<reference evidence="5 7" key="2">
    <citation type="submission" date="2018-06" db="EMBL/GenBank/DDBJ databases">
        <authorList>
            <consortium name="Pathogen Informatics"/>
            <person name="Doyle S."/>
        </authorList>
    </citation>
    <scope>NUCLEOTIDE SEQUENCE [LARGE SCALE GENOMIC DNA]</scope>
    <source>
        <strain evidence="5 7">NCTC12722</strain>
    </source>
</reference>
<accession>A0A090N7Y4</accession>
<dbReference type="RefSeq" id="WP_002715954.1">
    <property type="nucleotide sequence ID" value="NZ_CCAZ020000001.1"/>
</dbReference>
<dbReference type="InterPro" id="IPR011992">
    <property type="entry name" value="EF-hand-dom_pair"/>
</dbReference>
<evidence type="ECO:0000256" key="2">
    <source>
        <dbReference type="SAM" id="SignalP"/>
    </source>
</evidence>
<name>A0A090N7Y4_AFIFE</name>
<dbReference type="AlphaFoldDB" id="A0A090N7Y4"/>
<feature type="signal peptide" evidence="2">
    <location>
        <begin position="1"/>
        <end position="24"/>
    </location>
</feature>
<dbReference type="GO" id="GO:0005509">
    <property type="term" value="F:calcium ion binding"/>
    <property type="evidence" value="ECO:0007669"/>
    <property type="project" value="InterPro"/>
</dbReference>
<dbReference type="Gene3D" id="1.10.238.10">
    <property type="entry name" value="EF-hand"/>
    <property type="match status" value="2"/>
</dbReference>
<dbReference type="CDD" id="cd00051">
    <property type="entry name" value="EFh"/>
    <property type="match status" value="1"/>
</dbReference>
<dbReference type="SUPFAM" id="SSF47473">
    <property type="entry name" value="EF-hand"/>
    <property type="match status" value="1"/>
</dbReference>
<gene>
    <name evidence="4" type="ORF">BN961_02621</name>
    <name evidence="5" type="ORF">NCTC12722_02338</name>
</gene>
<dbReference type="Proteomes" id="UP000254343">
    <property type="component" value="Unassembled WGS sequence"/>
</dbReference>
<dbReference type="InterPro" id="IPR018247">
    <property type="entry name" value="EF_Hand_1_Ca_BS"/>
</dbReference>
<organism evidence="4 6">
    <name type="scientific">Afipia felis</name>
    <name type="common">Cat scratch disease bacillus</name>
    <dbReference type="NCBI Taxonomy" id="1035"/>
    <lineage>
        <taxon>Bacteria</taxon>
        <taxon>Pseudomonadati</taxon>
        <taxon>Pseudomonadota</taxon>
        <taxon>Alphaproteobacteria</taxon>
        <taxon>Hyphomicrobiales</taxon>
        <taxon>Nitrobacteraceae</taxon>
        <taxon>Afipia</taxon>
    </lineage>
</organism>
<evidence type="ECO:0000259" key="3">
    <source>
        <dbReference type="PROSITE" id="PS50222"/>
    </source>
</evidence>
<keyword evidence="2" id="KW-0732">Signal</keyword>
<dbReference type="PROSITE" id="PS50222">
    <property type="entry name" value="EF_HAND_2"/>
    <property type="match status" value="1"/>
</dbReference>
<protein>
    <submittedName>
        <fullName evidence="4">Transaldolase/EF-hand domain-containing protein</fullName>
    </submittedName>
</protein>
<feature type="compositionally biased region" description="Low complexity" evidence="1">
    <location>
        <begin position="34"/>
        <end position="52"/>
    </location>
</feature>
<reference evidence="4 6" key="1">
    <citation type="journal article" date="2014" name="Genome Announc.">
        <title>Genome Sequence of Afipia felis Strain 76713, Isolated in Hospital Water Using an Amoeba Co-Culture Procedure.</title>
        <authorList>
            <person name="Benamar S."/>
            <person name="La Scola B."/>
            <person name="Croce O."/>
        </authorList>
    </citation>
    <scope>NUCLEOTIDE SEQUENCE [LARGE SCALE GENOMIC DNA]</scope>
    <source>
        <strain evidence="4 6">76713</strain>
    </source>
</reference>
<dbReference type="InterPro" id="IPR002048">
    <property type="entry name" value="EF_hand_dom"/>
</dbReference>
<evidence type="ECO:0000256" key="1">
    <source>
        <dbReference type="SAM" id="MobiDB-lite"/>
    </source>
</evidence>
<feature type="region of interest" description="Disordered" evidence="1">
    <location>
        <begin position="27"/>
        <end position="52"/>
    </location>
</feature>